<dbReference type="InterPro" id="IPR003409">
    <property type="entry name" value="MORN"/>
</dbReference>
<evidence type="ECO:0000313" key="3">
    <source>
        <dbReference type="EMBL" id="KRX10198.1"/>
    </source>
</evidence>
<dbReference type="InParanoid" id="A0A0V0R6R2"/>
<dbReference type="AlphaFoldDB" id="A0A0V0R6R2"/>
<feature type="region of interest" description="Disordered" evidence="2">
    <location>
        <begin position="1"/>
        <end position="47"/>
    </location>
</feature>
<evidence type="ECO:0000256" key="1">
    <source>
        <dbReference type="ARBA" id="ARBA00022737"/>
    </source>
</evidence>
<evidence type="ECO:0008006" key="5">
    <source>
        <dbReference type="Google" id="ProtNLM"/>
    </source>
</evidence>
<dbReference type="Gene3D" id="2.20.110.10">
    <property type="entry name" value="Histone H3 K4-specific methyltransferase SET7/9 N-terminal domain"/>
    <property type="match status" value="3"/>
</dbReference>
<dbReference type="OrthoDB" id="284854at2759"/>
<feature type="compositionally biased region" description="Low complexity" evidence="2">
    <location>
        <begin position="1"/>
        <end position="40"/>
    </location>
</feature>
<dbReference type="OMA" id="NFIGQRM"/>
<dbReference type="EMBL" id="LDAU01000037">
    <property type="protein sequence ID" value="KRX10198.1"/>
    <property type="molecule type" value="Genomic_DNA"/>
</dbReference>
<comment type="caution">
    <text evidence="3">The sequence shown here is derived from an EMBL/GenBank/DDBJ whole genome shotgun (WGS) entry which is preliminary data.</text>
</comment>
<evidence type="ECO:0000256" key="2">
    <source>
        <dbReference type="SAM" id="MobiDB-lite"/>
    </source>
</evidence>
<keyword evidence="1" id="KW-0677">Repeat</keyword>
<gene>
    <name evidence="3" type="ORF">PPERSA_12156</name>
</gene>
<evidence type="ECO:0000313" key="4">
    <source>
        <dbReference type="Proteomes" id="UP000054937"/>
    </source>
</evidence>
<dbReference type="Proteomes" id="UP000054937">
    <property type="component" value="Unassembled WGS sequence"/>
</dbReference>
<dbReference type="SUPFAM" id="SSF82185">
    <property type="entry name" value="Histone H3 K4-specific methyltransferase SET7/9 N-terminal domain"/>
    <property type="match status" value="2"/>
</dbReference>
<protein>
    <recommendedName>
        <fullName evidence="5">MORN motif</fullName>
    </recommendedName>
</protein>
<reference evidence="3 4" key="1">
    <citation type="journal article" date="2015" name="Sci. Rep.">
        <title>Genome of the facultative scuticociliatosis pathogen Pseudocohnilembus persalinus provides insight into its virulence through horizontal gene transfer.</title>
        <authorList>
            <person name="Xiong J."/>
            <person name="Wang G."/>
            <person name="Cheng J."/>
            <person name="Tian M."/>
            <person name="Pan X."/>
            <person name="Warren A."/>
            <person name="Jiang C."/>
            <person name="Yuan D."/>
            <person name="Miao W."/>
        </authorList>
    </citation>
    <scope>NUCLEOTIDE SEQUENCE [LARGE SCALE GENOMIC DNA]</scope>
    <source>
        <strain evidence="3">36N120E</strain>
    </source>
</reference>
<keyword evidence="4" id="KW-1185">Reference proteome</keyword>
<organism evidence="3 4">
    <name type="scientific">Pseudocohnilembus persalinus</name>
    <name type="common">Ciliate</name>
    <dbReference type="NCBI Taxonomy" id="266149"/>
    <lineage>
        <taxon>Eukaryota</taxon>
        <taxon>Sar</taxon>
        <taxon>Alveolata</taxon>
        <taxon>Ciliophora</taxon>
        <taxon>Intramacronucleata</taxon>
        <taxon>Oligohymenophorea</taxon>
        <taxon>Scuticociliatia</taxon>
        <taxon>Philasterida</taxon>
        <taxon>Pseudocohnilembidae</taxon>
        <taxon>Pseudocohnilembus</taxon>
    </lineage>
</organism>
<name>A0A0V0R6R2_PSEPJ</name>
<dbReference type="PANTHER" id="PTHR43215">
    <property type="entry name" value="RADIAL SPOKE HEAD 1 HOMOLOG"/>
    <property type="match status" value="1"/>
</dbReference>
<sequence length="636" mass="74281">MSQQLDQSQQSYQNISQQNSRPQTSQSQQINQQLQEAINQFPRQNDPRKQYQKLEELNGLEIDQELVCDLPDHKKQPILFICVNDNCSAPRKLVCGYCNQMHADHLTSLQRVEEFRTKVNQARGNMNESLANFTNDQKRNLLDLSLYDFIKLKQQDLIRQFETFLNLQHDQILKFIDASTENYLFEEQEVIANIGGLYENIERTFASSWPLLQNKQIKELIKFHNQHEDYINQVDKLDIRRGALSKEMTETLNDYFLQTEMSLSDLEQEATNSIRKMLDQLYNLEKADEKLNLTATEGKTNSTVNQSFQSQNNNQQGKDFHSTLFKEQHAPKQGWRTIDVVPLKYLSMPYIEKTISKIGKFTFKENAITKVEVVSLPPVTNQRQDVYLGEWRNGLRWGKGEFWWKDGHYYVGTWEKGKPEGFGRMIYRNGNTYEGEFHEGMRHGKGIHYHLCGSKYEGQFKNDLPHGNGTEYLMNGDIFSGTFVEGLKEGKGELRGVDGSIINSWWVKNRIQGKGEWLHNDKRLYVGDFKDDMKHGQGILTWPDRRVYEGQFYKNKMHGIGIWTEQDGAVRKGEWQHGKRIQWLEELKKGDVYQNKKAHQQMLKQKDVANSIASRANVMKNETMTISKNKRSAFQK</sequence>
<dbReference type="SMART" id="SM00698">
    <property type="entry name" value="MORN"/>
    <property type="match status" value="7"/>
</dbReference>
<proteinExistence type="predicted"/>
<dbReference type="Pfam" id="PF02493">
    <property type="entry name" value="MORN"/>
    <property type="match status" value="7"/>
</dbReference>
<accession>A0A0V0R6R2</accession>
<dbReference type="PANTHER" id="PTHR43215:SF14">
    <property type="entry name" value="RADIAL SPOKE HEAD 1 HOMOLOG"/>
    <property type="match status" value="1"/>
</dbReference>